<feature type="compositionally biased region" description="Pro residues" evidence="1">
    <location>
        <begin position="394"/>
        <end position="415"/>
    </location>
</feature>
<evidence type="ECO:0000313" key="3">
    <source>
        <dbReference type="Proteomes" id="UP000494165"/>
    </source>
</evidence>
<dbReference type="EMBL" id="CADEPI010000008">
    <property type="protein sequence ID" value="CAB3362343.1"/>
    <property type="molecule type" value="Genomic_DNA"/>
</dbReference>
<evidence type="ECO:0000313" key="2">
    <source>
        <dbReference type="EMBL" id="CAB3362343.1"/>
    </source>
</evidence>
<protein>
    <submittedName>
        <fullName evidence="2">Uncharacterized protein</fullName>
    </submittedName>
</protein>
<dbReference type="Proteomes" id="UP000494165">
    <property type="component" value="Unassembled WGS sequence"/>
</dbReference>
<feature type="compositionally biased region" description="Low complexity" evidence="1">
    <location>
        <begin position="18"/>
        <end position="35"/>
    </location>
</feature>
<feature type="region of interest" description="Disordered" evidence="1">
    <location>
        <begin position="390"/>
        <end position="415"/>
    </location>
</feature>
<evidence type="ECO:0000256" key="1">
    <source>
        <dbReference type="SAM" id="MobiDB-lite"/>
    </source>
</evidence>
<organism evidence="2 3">
    <name type="scientific">Cloeon dipterum</name>
    <dbReference type="NCBI Taxonomy" id="197152"/>
    <lineage>
        <taxon>Eukaryota</taxon>
        <taxon>Metazoa</taxon>
        <taxon>Ecdysozoa</taxon>
        <taxon>Arthropoda</taxon>
        <taxon>Hexapoda</taxon>
        <taxon>Insecta</taxon>
        <taxon>Pterygota</taxon>
        <taxon>Palaeoptera</taxon>
        <taxon>Ephemeroptera</taxon>
        <taxon>Pisciforma</taxon>
        <taxon>Baetidae</taxon>
        <taxon>Cloeon</taxon>
    </lineage>
</organism>
<keyword evidence="3" id="KW-1185">Reference proteome</keyword>
<gene>
    <name evidence="2" type="ORF">CLODIP_2_CD04983</name>
</gene>
<reference evidence="2 3" key="1">
    <citation type="submission" date="2020-04" db="EMBL/GenBank/DDBJ databases">
        <authorList>
            <person name="Alioto T."/>
            <person name="Alioto T."/>
            <person name="Gomez Garrido J."/>
        </authorList>
    </citation>
    <scope>NUCLEOTIDE SEQUENCE [LARGE SCALE GENOMIC DNA]</scope>
</reference>
<accession>A0A8S1BZK2</accession>
<feature type="region of interest" description="Disordered" evidence="1">
    <location>
        <begin position="148"/>
        <end position="365"/>
    </location>
</feature>
<proteinExistence type="predicted"/>
<feature type="compositionally biased region" description="Basic and acidic residues" evidence="1">
    <location>
        <begin position="304"/>
        <end position="315"/>
    </location>
</feature>
<feature type="compositionally biased region" description="Basic and acidic residues" evidence="1">
    <location>
        <begin position="348"/>
        <end position="362"/>
    </location>
</feature>
<name>A0A8S1BZK2_9INSE</name>
<feature type="compositionally biased region" description="Polar residues" evidence="1">
    <location>
        <begin position="1"/>
        <end position="17"/>
    </location>
</feature>
<comment type="caution">
    <text evidence="2">The sequence shown here is derived from an EMBL/GenBank/DDBJ whole genome shotgun (WGS) entry which is preliminary data.</text>
</comment>
<sequence>MYQQPSRQPRHSSGNNMQPRSSQNRQPHQPQQQTQMAMPMVSPMNQTQFASPVYPYQSFPFNVGQYPSLTVVHPPNGMMLPTQMPMPVNQQPRYQTPMAPTRMMQPMQPRQPVPHPRTRSRAIAIVDPTTMKEVNVNADTSENAAIEEQVNGEEKAKTPDVPVVNGTLPEKQEERVDADQPSQSVKQVDQPHPQEPTIPSAVQNTQTEVKQTEKRMPKPKRGPRQDSSRKSSTASPELTRKSPEPSSSISPPPPPAQPVAQEPPMEEADEDGGSWQEAKPRTRGSKKKSEQRNAPERQQLVNDRQQRRKDTDKKGPRVKPFSGPSNYKAAPEKPAESSTPQPPPVISYKDRLLGKKEEKRTPEPVTGVAPVAAHVAAAPAPVSAPVAATRCCLPLPPSPPLLPSPPLHLSPFPPQ</sequence>
<feature type="region of interest" description="Disordered" evidence="1">
    <location>
        <begin position="1"/>
        <end position="36"/>
    </location>
</feature>
<feature type="compositionally biased region" description="Polar residues" evidence="1">
    <location>
        <begin position="200"/>
        <end position="209"/>
    </location>
</feature>
<dbReference type="AlphaFoldDB" id="A0A8S1BZK2"/>